<evidence type="ECO:0000259" key="6">
    <source>
        <dbReference type="Pfam" id="PF01782"/>
    </source>
</evidence>
<reference evidence="8 9" key="1">
    <citation type="submission" date="2020-04" db="EMBL/GenBank/DDBJ databases">
        <title>Metagenomic profiling of ammonia- and methane-oxidizing microorganisms in a Dutch drinking water treatment plant.</title>
        <authorList>
            <person name="Poghosyan L."/>
            <person name="Leucker S."/>
        </authorList>
    </citation>
    <scope>NUCLEOTIDE SEQUENCE [LARGE SCALE GENOMIC DNA]</scope>
    <source>
        <strain evidence="8">S-RSF-IL-03</strain>
    </source>
</reference>
<keyword evidence="2 5" id="KW-0690">Ribosome biogenesis</keyword>
<comment type="domain">
    <text evidence="5">The PRC barrel domain binds ribosomal protein uS19.</text>
</comment>
<proteinExistence type="inferred from homology"/>
<dbReference type="InterPro" id="IPR009000">
    <property type="entry name" value="Transl_B-barrel_sf"/>
</dbReference>
<dbReference type="SUPFAM" id="SSF50346">
    <property type="entry name" value="PRC-barrel domain"/>
    <property type="match status" value="1"/>
</dbReference>
<protein>
    <recommendedName>
        <fullName evidence="5">Ribosome maturation factor RimM</fullName>
    </recommendedName>
</protein>
<dbReference type="InterPro" id="IPR002676">
    <property type="entry name" value="RimM_N"/>
</dbReference>
<gene>
    <name evidence="5 8" type="primary">rimM</name>
    <name evidence="8" type="ORF">HOP12_10135</name>
</gene>
<dbReference type="PANTHER" id="PTHR33692:SF1">
    <property type="entry name" value="RIBOSOME MATURATION FACTOR RIMM"/>
    <property type="match status" value="1"/>
</dbReference>
<dbReference type="GO" id="GO:0042274">
    <property type="term" value="P:ribosomal small subunit biogenesis"/>
    <property type="evidence" value="ECO:0007669"/>
    <property type="project" value="UniProtKB-UniRule"/>
</dbReference>
<dbReference type="GO" id="GO:0005737">
    <property type="term" value="C:cytoplasm"/>
    <property type="evidence" value="ECO:0007669"/>
    <property type="project" value="UniProtKB-SubCell"/>
</dbReference>
<dbReference type="GO" id="GO:0006364">
    <property type="term" value="P:rRNA processing"/>
    <property type="evidence" value="ECO:0007669"/>
    <property type="project" value="UniProtKB-UniRule"/>
</dbReference>
<feature type="domain" description="RimM N-terminal" evidence="6">
    <location>
        <begin position="9"/>
        <end position="88"/>
    </location>
</feature>
<evidence type="ECO:0000256" key="2">
    <source>
        <dbReference type="ARBA" id="ARBA00022517"/>
    </source>
</evidence>
<feature type="domain" description="Ribosome maturation factor RimM PRC barrel" evidence="7">
    <location>
        <begin position="104"/>
        <end position="170"/>
    </location>
</feature>
<dbReference type="SUPFAM" id="SSF50447">
    <property type="entry name" value="Translation proteins"/>
    <property type="match status" value="1"/>
</dbReference>
<evidence type="ECO:0000313" key="8">
    <source>
        <dbReference type="EMBL" id="NOT34515.1"/>
    </source>
</evidence>
<dbReference type="NCBIfam" id="TIGR02273">
    <property type="entry name" value="16S_RimM"/>
    <property type="match status" value="1"/>
</dbReference>
<evidence type="ECO:0000256" key="3">
    <source>
        <dbReference type="ARBA" id="ARBA00022552"/>
    </source>
</evidence>
<dbReference type="InterPro" id="IPR056792">
    <property type="entry name" value="PRC_RimM"/>
</dbReference>
<dbReference type="InterPro" id="IPR036976">
    <property type="entry name" value="RimM_N_sf"/>
</dbReference>
<accession>A0A849SR73</accession>
<organism evidence="8 9">
    <name type="scientific">Eiseniibacteriota bacterium</name>
    <dbReference type="NCBI Taxonomy" id="2212470"/>
    <lineage>
        <taxon>Bacteria</taxon>
        <taxon>Candidatus Eiseniibacteriota</taxon>
    </lineage>
</organism>
<comment type="caution">
    <text evidence="8">The sequence shown here is derived from an EMBL/GenBank/DDBJ whole genome shotgun (WGS) entry which is preliminary data.</text>
</comment>
<dbReference type="GO" id="GO:0005840">
    <property type="term" value="C:ribosome"/>
    <property type="evidence" value="ECO:0007669"/>
    <property type="project" value="InterPro"/>
</dbReference>
<dbReference type="Pfam" id="PF24986">
    <property type="entry name" value="PRC_RimM"/>
    <property type="match status" value="1"/>
</dbReference>
<evidence type="ECO:0000259" key="7">
    <source>
        <dbReference type="Pfam" id="PF24986"/>
    </source>
</evidence>
<dbReference type="Gene3D" id="2.40.30.60">
    <property type="entry name" value="RimM"/>
    <property type="match status" value="1"/>
</dbReference>
<dbReference type="Gene3D" id="2.30.30.240">
    <property type="entry name" value="PRC-barrel domain"/>
    <property type="match status" value="1"/>
</dbReference>
<dbReference type="InterPro" id="IPR011033">
    <property type="entry name" value="PRC_barrel-like_sf"/>
</dbReference>
<keyword evidence="3 5" id="KW-0698">rRNA processing</keyword>
<evidence type="ECO:0000256" key="4">
    <source>
        <dbReference type="ARBA" id="ARBA00023186"/>
    </source>
</evidence>
<dbReference type="HAMAP" id="MF_00014">
    <property type="entry name" value="Ribosome_mat_RimM"/>
    <property type="match status" value="1"/>
</dbReference>
<dbReference type="PANTHER" id="PTHR33692">
    <property type="entry name" value="RIBOSOME MATURATION FACTOR RIMM"/>
    <property type="match status" value="1"/>
</dbReference>
<dbReference type="GO" id="GO:0043022">
    <property type="term" value="F:ribosome binding"/>
    <property type="evidence" value="ECO:0007669"/>
    <property type="project" value="InterPro"/>
</dbReference>
<comment type="subunit">
    <text evidence="5">Binds ribosomal protein uS19.</text>
</comment>
<dbReference type="EMBL" id="JABFRW010000128">
    <property type="protein sequence ID" value="NOT34515.1"/>
    <property type="molecule type" value="Genomic_DNA"/>
</dbReference>
<evidence type="ECO:0000256" key="5">
    <source>
        <dbReference type="HAMAP-Rule" id="MF_00014"/>
    </source>
</evidence>
<name>A0A849SR73_UNCEI</name>
<keyword evidence="1 5" id="KW-0963">Cytoplasm</keyword>
<evidence type="ECO:0000313" key="9">
    <source>
        <dbReference type="Proteomes" id="UP000580839"/>
    </source>
</evidence>
<dbReference type="Proteomes" id="UP000580839">
    <property type="component" value="Unassembled WGS sequence"/>
</dbReference>
<sequence>MPEPGPVRVGRLGRPHGLNGEIILQTMKFTPDELRAIETFTWRSNRGATRELKLRDARAAHDRMLLTFEGIGSREKASALTLGELWVDPARLPDPGPDTAYEYHLVGCEIVDEAGARIGTLLDVVQTAAHPLYRVSRENGAEALIPAVEAFVRRVDLDARRIVVALPEGLLEI</sequence>
<dbReference type="InterPro" id="IPR011961">
    <property type="entry name" value="RimM"/>
</dbReference>
<evidence type="ECO:0000256" key="1">
    <source>
        <dbReference type="ARBA" id="ARBA00022490"/>
    </source>
</evidence>
<dbReference type="AlphaFoldDB" id="A0A849SR73"/>
<comment type="similarity">
    <text evidence="5">Belongs to the RimM family.</text>
</comment>
<keyword evidence="4 5" id="KW-0143">Chaperone</keyword>
<comment type="function">
    <text evidence="5">An accessory protein needed during the final step in the assembly of 30S ribosomal subunit, possibly for assembly of the head region. Essential for efficient processing of 16S rRNA. May be needed both before and after RbfA during the maturation of 16S rRNA. It has affinity for free ribosomal 30S subunits but not for 70S ribosomes.</text>
</comment>
<comment type="subcellular location">
    <subcellularLocation>
        <location evidence="5">Cytoplasm</location>
    </subcellularLocation>
</comment>
<dbReference type="Pfam" id="PF01782">
    <property type="entry name" value="RimM"/>
    <property type="match status" value="1"/>
</dbReference>